<name>A0AAW6VDI1_9BACT</name>
<evidence type="ECO:0000313" key="2">
    <source>
        <dbReference type="EMBL" id="MDK2040724.1"/>
    </source>
</evidence>
<protein>
    <submittedName>
        <fullName evidence="2">HEPN domain-containing protein</fullName>
    </submittedName>
</protein>
<organism evidence="2 3">
    <name type="scientific">Aliarcobacter butzleri</name>
    <dbReference type="NCBI Taxonomy" id="28197"/>
    <lineage>
        <taxon>Bacteria</taxon>
        <taxon>Pseudomonadati</taxon>
        <taxon>Campylobacterota</taxon>
        <taxon>Epsilonproteobacteria</taxon>
        <taxon>Campylobacterales</taxon>
        <taxon>Arcobacteraceae</taxon>
        <taxon>Aliarcobacter</taxon>
    </lineage>
</organism>
<dbReference type="Proteomes" id="UP001237501">
    <property type="component" value="Unassembled WGS sequence"/>
</dbReference>
<feature type="domain" description="RiboL-PSP-HEPN" evidence="1">
    <location>
        <begin position="8"/>
        <end position="148"/>
    </location>
</feature>
<dbReference type="Pfam" id="PF18735">
    <property type="entry name" value="HEPN_RiboL-PSP"/>
    <property type="match status" value="1"/>
</dbReference>
<reference evidence="2" key="2">
    <citation type="submission" date="2023-02" db="EMBL/GenBank/DDBJ databases">
        <authorList>
            <person name="Concha-Toloza M."/>
            <person name="Lopez-Cantillo M."/>
            <person name="Molina-Mora J."/>
            <person name="Collado L."/>
        </authorList>
    </citation>
    <scope>NUCLEOTIDE SEQUENCE</scope>
    <source>
        <strain evidence="2">FR1p153A2</strain>
    </source>
</reference>
<dbReference type="InterPro" id="IPR041519">
    <property type="entry name" value="HEPN_RiboL-PSP"/>
</dbReference>
<evidence type="ECO:0000259" key="1">
    <source>
        <dbReference type="Pfam" id="PF18735"/>
    </source>
</evidence>
<proteinExistence type="predicted"/>
<gene>
    <name evidence="2" type="ORF">PT517_02890</name>
</gene>
<comment type="caution">
    <text evidence="2">The sequence shown here is derived from an EMBL/GenBank/DDBJ whole genome shotgun (WGS) entry which is preliminary data.</text>
</comment>
<reference evidence="2" key="1">
    <citation type="journal article" date="2023" name="Antibiotics">
        <title>Genomic Characterization of Antibiotic-Resistant Campylobacterales Isolated from Chilean Poultry Meat.</title>
        <authorList>
            <person name="Concha-Toloza M."/>
            <person name="Lopez-Cantillo M."/>
            <person name="Molina-Mora J.A."/>
            <person name="Collado L."/>
        </authorList>
    </citation>
    <scope>NUCLEOTIDE SEQUENCE</scope>
    <source>
        <strain evidence="2">FR1p153A2</strain>
    </source>
</reference>
<dbReference type="EMBL" id="JAQTJK010000002">
    <property type="protein sequence ID" value="MDK2040724.1"/>
    <property type="molecule type" value="Genomic_DNA"/>
</dbReference>
<accession>A0AAW6VDI1</accession>
<dbReference type="AlphaFoldDB" id="A0AAW6VDI1"/>
<dbReference type="RefSeq" id="WP_152059565.1">
    <property type="nucleotide sequence ID" value="NZ_CABVSN010000002.1"/>
</dbReference>
<sequence>MKAKIEGLLNKEYKKLNDPIIQSHFLNYTCVLISGYLEKEIQNILDIYKKTAHFNSHDCKDELKSMRKIQNAKWCSVRPTLTNIDNKVILKLSKLKDFSLVTSSINNIVNTRHKIAHGENVTNLTIDILKQDFKNINRFLKKLKSIFTSL</sequence>
<evidence type="ECO:0000313" key="3">
    <source>
        <dbReference type="Proteomes" id="UP001237501"/>
    </source>
</evidence>